<feature type="domain" description="Carrier" evidence="12">
    <location>
        <begin position="526"/>
        <end position="601"/>
    </location>
</feature>
<evidence type="ECO:0000256" key="7">
    <source>
        <dbReference type="ARBA" id="ARBA00023098"/>
    </source>
</evidence>
<dbReference type="InterPro" id="IPR049551">
    <property type="entry name" value="PKS_DH_C"/>
</dbReference>
<dbReference type="Gene3D" id="3.40.50.720">
    <property type="entry name" value="NAD(P)-binding Rossmann-like Domain"/>
    <property type="match status" value="1"/>
</dbReference>
<evidence type="ECO:0000259" key="13">
    <source>
        <dbReference type="PROSITE" id="PS52004"/>
    </source>
</evidence>
<keyword evidence="8" id="KW-0511">Multifunctional enzyme</keyword>
<dbReference type="PROSITE" id="PS52004">
    <property type="entry name" value="KS3_2"/>
    <property type="match status" value="1"/>
</dbReference>
<evidence type="ECO:0000256" key="2">
    <source>
        <dbReference type="ARBA" id="ARBA00022450"/>
    </source>
</evidence>
<dbReference type="OrthoDB" id="4537517at2"/>
<dbReference type="PANTHER" id="PTHR43775:SF51">
    <property type="entry name" value="INACTIVE PHENOLPHTHIOCEROL SYNTHESIS POLYKETIDE SYNTHASE TYPE I PKS1-RELATED"/>
    <property type="match status" value="1"/>
</dbReference>
<evidence type="ECO:0000256" key="4">
    <source>
        <dbReference type="ARBA" id="ARBA00022679"/>
    </source>
</evidence>
<keyword evidence="16" id="KW-1185">Reference proteome</keyword>
<dbReference type="SUPFAM" id="SSF56801">
    <property type="entry name" value="Acetyl-CoA synthetase-like"/>
    <property type="match status" value="1"/>
</dbReference>
<evidence type="ECO:0000256" key="9">
    <source>
        <dbReference type="ARBA" id="ARBA00023315"/>
    </source>
</evidence>
<evidence type="ECO:0000259" key="14">
    <source>
        <dbReference type="PROSITE" id="PS52019"/>
    </source>
</evidence>
<dbReference type="InterPro" id="IPR016039">
    <property type="entry name" value="Thiolase-like"/>
</dbReference>
<dbReference type="Pfam" id="PF00501">
    <property type="entry name" value="AMP-binding"/>
    <property type="match status" value="1"/>
</dbReference>
<dbReference type="InterPro" id="IPR009081">
    <property type="entry name" value="PP-bd_ACP"/>
</dbReference>
<dbReference type="FunFam" id="3.40.47.10:FF:000042">
    <property type="entry name" value="Polyketide synthase Pks13"/>
    <property type="match status" value="1"/>
</dbReference>
<dbReference type="InterPro" id="IPR042104">
    <property type="entry name" value="PKS_dehydratase_sf"/>
</dbReference>
<dbReference type="PROSITE" id="PS52019">
    <property type="entry name" value="PKS_MFAS_DH"/>
    <property type="match status" value="1"/>
</dbReference>
<dbReference type="InterPro" id="IPR045851">
    <property type="entry name" value="AMP-bd_C_sf"/>
</dbReference>
<dbReference type="Pfam" id="PF22621">
    <property type="entry name" value="CurL-like_PKS_C"/>
    <property type="match status" value="1"/>
</dbReference>
<evidence type="ECO:0000256" key="8">
    <source>
        <dbReference type="ARBA" id="ARBA00023268"/>
    </source>
</evidence>
<dbReference type="GO" id="GO:0004312">
    <property type="term" value="F:fatty acid synthase activity"/>
    <property type="evidence" value="ECO:0007669"/>
    <property type="project" value="TreeGrafter"/>
</dbReference>
<dbReference type="Pfam" id="PF21089">
    <property type="entry name" value="PKS_DH_N"/>
    <property type="match status" value="1"/>
</dbReference>
<dbReference type="InterPro" id="IPR020807">
    <property type="entry name" value="PKS_DH"/>
</dbReference>
<dbReference type="CDD" id="cd00833">
    <property type="entry name" value="PKS"/>
    <property type="match status" value="1"/>
</dbReference>
<dbReference type="PANTHER" id="PTHR43775">
    <property type="entry name" value="FATTY ACID SYNTHASE"/>
    <property type="match status" value="1"/>
</dbReference>
<dbReference type="PROSITE" id="PS00455">
    <property type="entry name" value="AMP_BINDING"/>
    <property type="match status" value="1"/>
</dbReference>
<feature type="compositionally biased region" description="Low complexity" evidence="11">
    <location>
        <begin position="1872"/>
        <end position="1888"/>
    </location>
</feature>
<keyword evidence="7" id="KW-0443">Lipid metabolism</keyword>
<dbReference type="Gene3D" id="3.30.70.3290">
    <property type="match status" value="1"/>
</dbReference>
<feature type="domain" description="PKS/mFAS DH" evidence="14">
    <location>
        <begin position="1512"/>
        <end position="1805"/>
    </location>
</feature>
<dbReference type="InterPro" id="IPR050091">
    <property type="entry name" value="PKS_NRPS_Biosynth_Enz"/>
</dbReference>
<feature type="compositionally biased region" description="Basic and acidic residues" evidence="11">
    <location>
        <begin position="2411"/>
        <end position="2420"/>
    </location>
</feature>
<evidence type="ECO:0000256" key="1">
    <source>
        <dbReference type="ARBA" id="ARBA00001957"/>
    </source>
</evidence>
<dbReference type="InterPro" id="IPR020841">
    <property type="entry name" value="PKS_Beta-ketoAc_synthase_dom"/>
</dbReference>
<dbReference type="SUPFAM" id="SSF51735">
    <property type="entry name" value="NAD(P)-binding Rossmann-fold domains"/>
    <property type="match status" value="2"/>
</dbReference>
<comment type="caution">
    <text evidence="10">Lacks conserved residue(s) required for the propagation of feature annotation.</text>
</comment>
<evidence type="ECO:0000313" key="16">
    <source>
        <dbReference type="Proteomes" id="UP000240542"/>
    </source>
</evidence>
<dbReference type="GO" id="GO:0006633">
    <property type="term" value="P:fatty acid biosynthetic process"/>
    <property type="evidence" value="ECO:0007669"/>
    <property type="project" value="InterPro"/>
</dbReference>
<evidence type="ECO:0000259" key="12">
    <source>
        <dbReference type="PROSITE" id="PS50075"/>
    </source>
</evidence>
<dbReference type="Gene3D" id="3.40.50.980">
    <property type="match status" value="2"/>
</dbReference>
<dbReference type="SUPFAM" id="SSF52151">
    <property type="entry name" value="FabD/lysophospholipase-like"/>
    <property type="match status" value="1"/>
</dbReference>
<keyword evidence="5" id="KW-0677">Repeat</keyword>
<dbReference type="Pfam" id="PF00550">
    <property type="entry name" value="PP-binding"/>
    <property type="match status" value="2"/>
</dbReference>
<dbReference type="InterPro" id="IPR006162">
    <property type="entry name" value="Ppantetheine_attach_site"/>
</dbReference>
<dbReference type="Gene3D" id="3.10.129.110">
    <property type="entry name" value="Polyketide synthase dehydratase"/>
    <property type="match status" value="1"/>
</dbReference>
<dbReference type="Gene3D" id="3.30.300.30">
    <property type="match status" value="1"/>
</dbReference>
<dbReference type="CDD" id="cd08955">
    <property type="entry name" value="KR_2_FAS_SDR_x"/>
    <property type="match status" value="1"/>
</dbReference>
<feature type="region of interest" description="C-terminal hotdog fold" evidence="10">
    <location>
        <begin position="1659"/>
        <end position="1805"/>
    </location>
</feature>
<name>A0A2P8D566_9ACTN</name>
<evidence type="ECO:0000256" key="3">
    <source>
        <dbReference type="ARBA" id="ARBA00022553"/>
    </source>
</evidence>
<dbReference type="FunFam" id="3.40.366.10:FF:000002">
    <property type="entry name" value="Probable polyketide synthase 2"/>
    <property type="match status" value="1"/>
</dbReference>
<dbReference type="InterPro" id="IPR014030">
    <property type="entry name" value="Ketoacyl_synth_N"/>
</dbReference>
<dbReference type="PROSITE" id="PS50075">
    <property type="entry name" value="CARRIER"/>
    <property type="match status" value="2"/>
</dbReference>
<dbReference type="FunFam" id="2.30.38.10:FF:000001">
    <property type="entry name" value="Non-ribosomal peptide synthetase PvdI"/>
    <property type="match status" value="1"/>
</dbReference>
<dbReference type="Gene3D" id="2.30.38.10">
    <property type="entry name" value="Luciferase, Domain 3"/>
    <property type="match status" value="1"/>
</dbReference>
<dbReference type="EMBL" id="PYGA01000018">
    <property type="protein sequence ID" value="PSK92342.1"/>
    <property type="molecule type" value="Genomic_DNA"/>
</dbReference>
<dbReference type="PROSITE" id="PS00606">
    <property type="entry name" value="KS3_1"/>
    <property type="match status" value="1"/>
</dbReference>
<dbReference type="SMART" id="SM00826">
    <property type="entry name" value="PKS_DH"/>
    <property type="match status" value="1"/>
</dbReference>
<dbReference type="SUPFAM" id="SSF53901">
    <property type="entry name" value="Thiolase-like"/>
    <property type="match status" value="1"/>
</dbReference>
<dbReference type="InterPro" id="IPR014031">
    <property type="entry name" value="Ketoacyl_synth_C"/>
</dbReference>
<dbReference type="Pfam" id="PF13193">
    <property type="entry name" value="AMP-binding_C"/>
    <property type="match status" value="1"/>
</dbReference>
<dbReference type="GO" id="GO:0031177">
    <property type="term" value="F:phosphopantetheine binding"/>
    <property type="evidence" value="ECO:0007669"/>
    <property type="project" value="InterPro"/>
</dbReference>
<sequence>MTGGPIARSGRPGSGVHLLFEHQAGSEATSDAIALVHGSREVSYGELDRRADQVAGHLQSSGVEPGDLVGVRLDRGPEMIAAMLGILKAGAAYVPIDPDDPVERSTHITAEAGLRALITGPGSGLPTAAAESPVPVLDLVALSAYRGGPPAPVLVDPAGPAYVIYTSGSTGRPKGVPMAHRSLLNLLHWHDRTRPGSCRLRTLQFCSVGFDFSFHEIFSTLCFGGTLVIADDRVRRDPFALARFVADNGVERLFLPVTALNQLADAVGERPLPLSLREVITTGEGLRITPALAHLFKRTGARLHNHYGATEFQDATCHTLSGDSATWPASVPIGRPIDNVSVHVLDADLRPVPPGQDGELYIGGAGVAGGYLNRPDLTRERFIPDPFGEGRLYRTGDLGRLRPDGVLEHLGRADAQVKIHGVRVEPGEIESLLGAHPDVKDSVVAAHGPSGHKRLAAHVVLRGGTSRDGIAQRLHRYLAGKLPSAMRPDAYVVLDELPLTASGKKDRRGLAAPATFARLTDAPLARPGTETERVLAEIWRDVLHLDAVGVHDNFFDAGGTSAHLVEVQKQITERTGVDLTAVDLFGHPTVRALAERLSASGGDRRRRRTARAATADPDPAIAIIGMSGRFPGADDIPTFWRNLREGVESVTPLSDRETEQHDPRLLHHPDYVRAAAPISDIESFDAEFFDIGPEEAAVIDPQQRVFLQCAWEAFESAGYDPGAASGPAGVFAGSNISTYLMNNVAPHLGGASDTPFTEADLRQFRMKLGNDRNYLPTRVSYKLNLNGPSVNLQTACSTSLVAVHQACQSLRSGECDMALAGGVSIVVPQRSGYLFEDGMIRSPDGHCRAFDARAAGTLFGNGCGVVLLKRLTEAVADGDEIVAVIKGSAVNNDGADKVGFTAPSVTRQADVVEDALRDAGVDAGTVTYIEAHGTGTRLGDPIEIAALNDAFQRTGAGPLPRGHCAVGSVKSNIGHLDEAAGIAGLIKTALALKHRCRPPSLHVEQPNPRIDFEGGPFFVNTSLTDWPAADGPRRAGVSSFGIGGTNCHVVLEEAPPAGGSDHGGAGPELLTLSARTDDALRRTALRYAAHLAERPDQSLADVCHTAAVGRRHFEHRLAVIAETAEQARAGLETSASALGTAAKPPRDPGATAFLFGGQGTQHVGMGRALYETRPVFRAALDRCDALLRPHLDRPLPAVLFPAEGEASPIDDTAYAQPALFAVEYALAELWRSWGVEPGAVVGHSVGEYVAACVAGVFSLDDALTLLAARARLMQALPGGRMVSVAADEVSVAPFIRPYADRAAIAAVNGALSTVVSGEGTAVAEVCAALAEQGRTWTDLTVSHAFHSPMMEPMLAEFTEVARSVRYSPPHTTIVSNVTGAVIGDEIAAADYWVRQVRQPVRFADAVDAVAGLGARVFVELSPKPVLLQLVRRRLPDTDAVLVPSLRPGRGREQMLRGVRDLYLAGAAIDWTAFHAPRGRRRVALPTYPWQRRRHWISAPSPGSSPAPRGSGAPLAGRPIELAESSEIRFESVIGPRRLSWLGDHRIFQTIVLPGVAYLEMALAAAKRALGGAPFELRDFMIHRAMPFADEDAERTVQLVLRPVAGGRSYDLRILARPQDGSGPGPAARASWVLHASGRLAPAGAGPAAPAAADLEPGSAAEVPVEEIYRGEREREIDLGPSFHATERLWHEGASCLSEIGLPASERPGSDAYEVHPVILEACFLALTVTYPERYGRRTYVPVGVERLLVEGPGASSARCRARLRPADGDDPETLRGDVRLFAADGRPILTMEGILLKRADRAAMLGGSAPEWTRWLYTTEWTASGREAATPQAPASWLVLSDADLGPAVAEAVRAKGGRCTLVPAPGLPPTGRASAADAAGDPSDSASPDRIAGMVRDHDVVVDCRPLAPVSDSTAPDGAASAHTTRLLDLVQELTRRDAAPAPLFIVTRGAQSVGDRPVGDVAQAALWGMGRVIALEHGELGVTMIDLDPGTSLADQVGALVPEIAAAARPGAGAGAAEQVGFRGRARHVPRLARARIDASITRPPVTGAGTYVVTGGFGGLGLEVARSLAAAGARHLALVGRRGADAAGEPALRAIRASGARVAAFKADVSDERQVIDLLAEIGADPELPSVRGIAHLAGVLDDGLLRSLTPERFARVMAPKAAGAWNLHLATLDLDLDFFAVFSSVAAALGTPGQANYAAANAFLDGLASHRRGRGLPALSVQWGSWSEVGMSARMNLDERLEREGEGVIPKEAGVDAFGSLLHASPPGGVMAVLPIDWDRFLKAQAAVPSFLSGMRSGGADSPMPDAAPGWDLGAVPADRRKAVLAERVRADLAQVLGERVDLEPDTGFSALGMDSLMAIELRNRLQKGVGTRLGFTVVFDYPTLTSLVDHLHELVDRAVAPAPDPRAGRPDDAPDRPGAAGDAARRLAAKLGVEIRD</sequence>
<dbReference type="SUPFAM" id="SSF55048">
    <property type="entry name" value="Probable ACP-binding domain of malonyl-CoA ACP transacylase"/>
    <property type="match status" value="1"/>
</dbReference>
<comment type="cofactor">
    <cofactor evidence="1">
        <name>pantetheine 4'-phosphate</name>
        <dbReference type="ChEBI" id="CHEBI:47942"/>
    </cofactor>
</comment>
<reference evidence="15 16" key="1">
    <citation type="submission" date="2018-03" db="EMBL/GenBank/DDBJ databases">
        <title>Genomic Encyclopedia of Archaeal and Bacterial Type Strains, Phase II (KMG-II): from individual species to whole genera.</title>
        <authorList>
            <person name="Goeker M."/>
        </authorList>
    </citation>
    <scope>NUCLEOTIDE SEQUENCE [LARGE SCALE GENOMIC DNA]</scope>
    <source>
        <strain evidence="15 16">DSM 45312</strain>
    </source>
</reference>
<dbReference type="PROSITE" id="PS00012">
    <property type="entry name" value="PHOSPHOPANTETHEINE"/>
    <property type="match status" value="1"/>
</dbReference>
<dbReference type="InterPro" id="IPR016035">
    <property type="entry name" value="Acyl_Trfase/lysoPLipase"/>
</dbReference>
<dbReference type="InterPro" id="IPR036736">
    <property type="entry name" value="ACP-like_sf"/>
</dbReference>
<dbReference type="Pfam" id="PF14765">
    <property type="entry name" value="PS-DH"/>
    <property type="match status" value="1"/>
</dbReference>
<feature type="domain" description="Carrier" evidence="12">
    <location>
        <begin position="2324"/>
        <end position="2400"/>
    </location>
</feature>
<accession>A0A2P8D566</accession>
<dbReference type="SMART" id="SM00825">
    <property type="entry name" value="PKS_KS"/>
    <property type="match status" value="1"/>
</dbReference>
<dbReference type="InterPro" id="IPR010071">
    <property type="entry name" value="AA_adenyl_dom"/>
</dbReference>
<protein>
    <submittedName>
        <fullName evidence="15">Amino acid adenylation domain-containing protein</fullName>
    </submittedName>
</protein>
<feature type="region of interest" description="Disordered" evidence="11">
    <location>
        <begin position="2405"/>
        <end position="2428"/>
    </location>
</feature>
<dbReference type="SMART" id="SM00823">
    <property type="entry name" value="PKS_PP"/>
    <property type="match status" value="2"/>
</dbReference>
<organism evidence="15 16">
    <name type="scientific">Murinocardiopsis flavida</name>
    <dbReference type="NCBI Taxonomy" id="645275"/>
    <lineage>
        <taxon>Bacteria</taxon>
        <taxon>Bacillati</taxon>
        <taxon>Actinomycetota</taxon>
        <taxon>Actinomycetes</taxon>
        <taxon>Streptosporangiales</taxon>
        <taxon>Nocardiopsidaceae</taxon>
        <taxon>Murinocardiopsis</taxon>
    </lineage>
</organism>
<dbReference type="InterPro" id="IPR013968">
    <property type="entry name" value="PKS_KR"/>
</dbReference>
<dbReference type="InterPro" id="IPR000873">
    <property type="entry name" value="AMP-dep_synth/lig_dom"/>
</dbReference>
<dbReference type="Pfam" id="PF00109">
    <property type="entry name" value="ketoacyl-synt"/>
    <property type="match status" value="1"/>
</dbReference>
<dbReference type="SMART" id="SM00827">
    <property type="entry name" value="PKS_AT"/>
    <property type="match status" value="1"/>
</dbReference>
<proteinExistence type="predicted"/>
<gene>
    <name evidence="15" type="ORF">CLV63_118103</name>
</gene>
<evidence type="ECO:0000256" key="5">
    <source>
        <dbReference type="ARBA" id="ARBA00022737"/>
    </source>
</evidence>
<comment type="caution">
    <text evidence="15">The sequence shown here is derived from an EMBL/GenBank/DDBJ whole genome shotgun (WGS) entry which is preliminary data.</text>
</comment>
<keyword evidence="6" id="KW-0276">Fatty acid metabolism</keyword>
<dbReference type="InterPro" id="IPR020845">
    <property type="entry name" value="AMP-binding_CS"/>
</dbReference>
<keyword evidence="3" id="KW-0597">Phosphoprotein</keyword>
<dbReference type="GO" id="GO:0004315">
    <property type="term" value="F:3-oxoacyl-[acyl-carrier-protein] synthase activity"/>
    <property type="evidence" value="ECO:0007669"/>
    <property type="project" value="InterPro"/>
</dbReference>
<dbReference type="Gene3D" id="3.40.47.10">
    <property type="match status" value="1"/>
</dbReference>
<dbReference type="Gene3D" id="1.10.1200.10">
    <property type="entry name" value="ACP-like"/>
    <property type="match status" value="2"/>
</dbReference>
<dbReference type="InterPro" id="IPR014043">
    <property type="entry name" value="Acyl_transferase_dom"/>
</dbReference>
<dbReference type="Pfam" id="PF02801">
    <property type="entry name" value="Ketoacyl-synt_C"/>
    <property type="match status" value="1"/>
</dbReference>
<evidence type="ECO:0000256" key="6">
    <source>
        <dbReference type="ARBA" id="ARBA00022832"/>
    </source>
</evidence>
<dbReference type="Pfam" id="PF08659">
    <property type="entry name" value="KR"/>
    <property type="match status" value="1"/>
</dbReference>
<dbReference type="InterPro" id="IPR025110">
    <property type="entry name" value="AMP-bd_C"/>
</dbReference>
<dbReference type="InterPro" id="IPR001227">
    <property type="entry name" value="Ac_transferase_dom_sf"/>
</dbReference>
<dbReference type="RefSeq" id="WP_106585346.1">
    <property type="nucleotide sequence ID" value="NZ_PYGA01000018.1"/>
</dbReference>
<feature type="domain" description="Ketosynthase family 3 (KS3)" evidence="13">
    <location>
        <begin position="618"/>
        <end position="1053"/>
    </location>
</feature>
<feature type="region of interest" description="N-terminal hotdog fold" evidence="10">
    <location>
        <begin position="1512"/>
        <end position="1646"/>
    </location>
</feature>
<dbReference type="Proteomes" id="UP000240542">
    <property type="component" value="Unassembled WGS sequence"/>
</dbReference>
<feature type="region of interest" description="Disordered" evidence="11">
    <location>
        <begin position="1864"/>
        <end position="1888"/>
    </location>
</feature>
<dbReference type="InterPro" id="IPR049552">
    <property type="entry name" value="PKS_DH_N"/>
</dbReference>
<dbReference type="InterPro" id="IPR018201">
    <property type="entry name" value="Ketoacyl_synth_AS"/>
</dbReference>
<evidence type="ECO:0000256" key="11">
    <source>
        <dbReference type="SAM" id="MobiDB-lite"/>
    </source>
</evidence>
<dbReference type="SUPFAM" id="SSF47336">
    <property type="entry name" value="ACP-like"/>
    <property type="match status" value="2"/>
</dbReference>
<dbReference type="Gene3D" id="3.40.366.10">
    <property type="entry name" value="Malonyl-Coenzyme A Acyl Carrier Protein, domain 2"/>
    <property type="match status" value="1"/>
</dbReference>
<dbReference type="FunFam" id="3.40.50.980:FF:000001">
    <property type="entry name" value="Non-ribosomal peptide synthetase"/>
    <property type="match status" value="1"/>
</dbReference>
<dbReference type="InterPro" id="IPR036291">
    <property type="entry name" value="NAD(P)-bd_dom_sf"/>
</dbReference>
<dbReference type="InterPro" id="IPR020806">
    <property type="entry name" value="PKS_PP-bd"/>
</dbReference>
<dbReference type="InterPro" id="IPR049900">
    <property type="entry name" value="PKS_mFAS_DH"/>
</dbReference>
<keyword evidence="2" id="KW-0596">Phosphopantetheine</keyword>
<dbReference type="InterPro" id="IPR016036">
    <property type="entry name" value="Malonyl_transacylase_ACP-bd"/>
</dbReference>
<evidence type="ECO:0000256" key="10">
    <source>
        <dbReference type="PROSITE-ProRule" id="PRU01363"/>
    </source>
</evidence>
<dbReference type="SMART" id="SM00822">
    <property type="entry name" value="PKS_KR"/>
    <property type="match status" value="1"/>
</dbReference>
<evidence type="ECO:0000313" key="15">
    <source>
        <dbReference type="EMBL" id="PSK92342.1"/>
    </source>
</evidence>
<dbReference type="NCBIfam" id="TIGR01733">
    <property type="entry name" value="AA-adenyl-dom"/>
    <property type="match status" value="1"/>
</dbReference>
<dbReference type="Pfam" id="PF00698">
    <property type="entry name" value="Acyl_transf_1"/>
    <property type="match status" value="1"/>
</dbReference>
<keyword evidence="4" id="KW-0808">Transferase</keyword>
<keyword evidence="9" id="KW-0012">Acyltransferase</keyword>
<dbReference type="SMART" id="SM01294">
    <property type="entry name" value="PKS_PP_betabranch"/>
    <property type="match status" value="1"/>
</dbReference>
<dbReference type="InterPro" id="IPR057326">
    <property type="entry name" value="KR_dom"/>
</dbReference>